<proteinExistence type="predicted"/>
<gene>
    <name evidence="3" type="ORF">FUAX_47170</name>
</gene>
<protein>
    <recommendedName>
        <fullName evidence="2">DUF4988 domain-containing protein</fullName>
    </recommendedName>
</protein>
<name>A0AAU9DI89_9BACT</name>
<dbReference type="PROSITE" id="PS51257">
    <property type="entry name" value="PROKAR_LIPOPROTEIN"/>
    <property type="match status" value="1"/>
</dbReference>
<dbReference type="Proteomes" id="UP001348817">
    <property type="component" value="Plasmid pFA4"/>
</dbReference>
<keyword evidence="4" id="KW-1185">Reference proteome</keyword>
<geneLocation type="plasmid" evidence="3 4">
    <name>pFA4</name>
</geneLocation>
<dbReference type="InterPro" id="IPR032149">
    <property type="entry name" value="DUF4988"/>
</dbReference>
<dbReference type="RefSeq" id="WP_338395639.1">
    <property type="nucleotide sequence ID" value="NZ_AP025318.1"/>
</dbReference>
<dbReference type="Pfam" id="PF16378">
    <property type="entry name" value="DUF4988"/>
    <property type="match status" value="1"/>
</dbReference>
<organism evidence="3 4">
    <name type="scientific">Fulvitalea axinellae</name>
    <dbReference type="NCBI Taxonomy" id="1182444"/>
    <lineage>
        <taxon>Bacteria</taxon>
        <taxon>Pseudomonadati</taxon>
        <taxon>Bacteroidota</taxon>
        <taxon>Cytophagia</taxon>
        <taxon>Cytophagales</taxon>
        <taxon>Persicobacteraceae</taxon>
        <taxon>Fulvitalea</taxon>
    </lineage>
</organism>
<dbReference type="Gene3D" id="2.60.120.220">
    <property type="entry name" value="Satellite virus coat domain"/>
    <property type="match status" value="2"/>
</dbReference>
<evidence type="ECO:0000313" key="3">
    <source>
        <dbReference type="EMBL" id="BDD12285.1"/>
    </source>
</evidence>
<feature type="region of interest" description="Disordered" evidence="1">
    <location>
        <begin position="103"/>
        <end position="211"/>
    </location>
</feature>
<keyword evidence="3" id="KW-0614">Plasmid</keyword>
<dbReference type="AlphaFoldDB" id="A0AAU9DI89"/>
<evidence type="ECO:0000259" key="2">
    <source>
        <dbReference type="Pfam" id="PF16378"/>
    </source>
</evidence>
<feature type="domain" description="DUF4988" evidence="2">
    <location>
        <begin position="18"/>
        <end position="163"/>
    </location>
</feature>
<dbReference type="KEGG" id="fax:FUAX_47170"/>
<evidence type="ECO:0000313" key="4">
    <source>
        <dbReference type="Proteomes" id="UP001348817"/>
    </source>
</evidence>
<reference evidence="3 4" key="1">
    <citation type="submission" date="2021-12" db="EMBL/GenBank/DDBJ databases">
        <title>Genome sequencing of bacteria with rrn-lacking chromosome and rrn-plasmid.</title>
        <authorList>
            <person name="Anda M."/>
            <person name="Iwasaki W."/>
        </authorList>
    </citation>
    <scope>NUCLEOTIDE SEQUENCE [LARGE SCALE GENOMIC DNA]</scope>
    <source>
        <strain evidence="3 4">DSM 100852</strain>
        <plasmid evidence="3 4">pFA4</plasmid>
    </source>
</reference>
<evidence type="ECO:0000256" key="1">
    <source>
        <dbReference type="SAM" id="MobiDB-lite"/>
    </source>
</evidence>
<sequence length="563" mass="62641">MKNIIILICFFVVVSACDVDSLDDRLSTLEDRVQVLEEQDKAFIKLIEAQNSNLRILEVLNSDDGTILNMSNGTEIKIPGLPSIGENGNWWIGGEDTGVKAQVRDGEDGESPEVGENGNWWIGGEDTGVKAQARDGEDGESPEIGKNGNWWIGGEDTGVKAQARDGEDGESPEVGENGNWWIGGEDTGVKAQARDGEDGESPEVGENGNWWIGGEDTGVKAVIPIITEIKFVGDTARFTFSDGTYIELKVQLEGPFIQDGLYVAKVDFFDFISSDKESFFEIQKEEILVWNGVPKLRRYKESKKYQDVVIYDCGELYVDILRDSYVFSGLPEAYIGNQKLDKDDLIFYESHNDQNPFFNHIVNVNIQGILVGYQFFPDKSEFSFKIPEDIVSPLNRPKVGFYTDSGLEIYVGEKSFEMRSASGRVKIDNVQDEKWTNGFSPDGEAWIQYDKVTQKLSVHGYELTFQPGMDDFTIAVTDGPVVVSDSPKVGFYTGLGFELYVGVDGCEMRGPDVEAKLAVSNEDWVNGFFPYGEVKLQYDRVNGVLTLGGDKLTFQPDMVEFSI</sequence>
<dbReference type="EMBL" id="AP025318">
    <property type="protein sequence ID" value="BDD12285.1"/>
    <property type="molecule type" value="Genomic_DNA"/>
</dbReference>
<accession>A0AAU9DI89</accession>